<name>A0A8J4PL11_9MYCE</name>
<accession>A0A8J4PL11</accession>
<comment type="caution">
    <text evidence="2">The sequence shown here is derived from an EMBL/GenBank/DDBJ whole genome shotgun (WGS) entry which is preliminary data.</text>
</comment>
<dbReference type="EMBL" id="AJWJ01000958">
    <property type="protein sequence ID" value="KAF2068494.1"/>
    <property type="molecule type" value="Genomic_DNA"/>
</dbReference>
<feature type="transmembrane region" description="Helical" evidence="1">
    <location>
        <begin position="6"/>
        <end position="25"/>
    </location>
</feature>
<dbReference type="OrthoDB" id="2559326at2759"/>
<sequence>MNSLPSVFWGFVSLTAAGVGGWYISRKDYMEGKVKRVDEAVQKAKENQSSTITHKDQQVDTYVPYEQINNDLKYNPRRQSSK</sequence>
<gene>
    <name evidence="2" type="ORF">CYY_010177</name>
</gene>
<evidence type="ECO:0000313" key="2">
    <source>
        <dbReference type="EMBL" id="KAF2068494.1"/>
    </source>
</evidence>
<proteinExistence type="predicted"/>
<reference evidence="2" key="1">
    <citation type="submission" date="2020-01" db="EMBL/GenBank/DDBJ databases">
        <title>Development of genomics and gene disruption for Polysphondylium violaceum indicates a role for the polyketide synthase stlB in stalk morphogenesis.</title>
        <authorList>
            <person name="Narita B."/>
            <person name="Kawabe Y."/>
            <person name="Kin K."/>
            <person name="Saito T."/>
            <person name="Gibbs R."/>
            <person name="Kuspa A."/>
            <person name="Muzny D."/>
            <person name="Queller D."/>
            <person name="Richards S."/>
            <person name="Strassman J."/>
            <person name="Sucgang R."/>
            <person name="Worley K."/>
            <person name="Schaap P."/>
        </authorList>
    </citation>
    <scope>NUCLEOTIDE SEQUENCE</scope>
    <source>
        <strain evidence="2">QSvi11</strain>
    </source>
</reference>
<keyword evidence="1" id="KW-1133">Transmembrane helix</keyword>
<dbReference type="Proteomes" id="UP000695562">
    <property type="component" value="Unassembled WGS sequence"/>
</dbReference>
<evidence type="ECO:0000256" key="1">
    <source>
        <dbReference type="SAM" id="Phobius"/>
    </source>
</evidence>
<evidence type="ECO:0000313" key="3">
    <source>
        <dbReference type="Proteomes" id="UP000695562"/>
    </source>
</evidence>
<organism evidence="2 3">
    <name type="scientific">Polysphondylium violaceum</name>
    <dbReference type="NCBI Taxonomy" id="133409"/>
    <lineage>
        <taxon>Eukaryota</taxon>
        <taxon>Amoebozoa</taxon>
        <taxon>Evosea</taxon>
        <taxon>Eumycetozoa</taxon>
        <taxon>Dictyostelia</taxon>
        <taxon>Dictyosteliales</taxon>
        <taxon>Dictyosteliaceae</taxon>
        <taxon>Polysphondylium</taxon>
    </lineage>
</organism>
<keyword evidence="3" id="KW-1185">Reference proteome</keyword>
<keyword evidence="1" id="KW-0472">Membrane</keyword>
<protein>
    <submittedName>
        <fullName evidence="2">Uncharacterized protein</fullName>
    </submittedName>
</protein>
<dbReference type="AlphaFoldDB" id="A0A8J4PL11"/>
<keyword evidence="1" id="KW-0812">Transmembrane</keyword>